<accession>A0A7Y0E2D6</accession>
<dbReference type="AlphaFoldDB" id="A0A7Y0E2D6"/>
<evidence type="ECO:0000313" key="2">
    <source>
        <dbReference type="Proteomes" id="UP000539372"/>
    </source>
</evidence>
<evidence type="ECO:0000313" key="1">
    <source>
        <dbReference type="EMBL" id="NMM45973.1"/>
    </source>
</evidence>
<dbReference type="EMBL" id="JABBNT010000005">
    <property type="protein sequence ID" value="NMM45973.1"/>
    <property type="molecule type" value="Genomic_DNA"/>
</dbReference>
<proteinExistence type="predicted"/>
<sequence length="109" mass="12269">MALEAKDRRYLVVIQLDRSSDLHRVGQVVPAILGILTNAALSAPEQAFRSSDGQLFGFLLKSRLNSGQIRARFEGDTATNREDGIFIMEAGEDFNGIHFTRAWTWLQHH</sequence>
<protein>
    <submittedName>
        <fullName evidence="1">Uncharacterized protein</fullName>
    </submittedName>
</protein>
<keyword evidence="2" id="KW-1185">Reference proteome</keyword>
<name>A0A7Y0E2D6_9PROT</name>
<reference evidence="1 2" key="1">
    <citation type="submission" date="2020-04" db="EMBL/GenBank/DDBJ databases">
        <title>Rhodospirillaceae bacterium KN72 isolated from deep sea.</title>
        <authorList>
            <person name="Zhang D.-C."/>
        </authorList>
    </citation>
    <scope>NUCLEOTIDE SEQUENCE [LARGE SCALE GENOMIC DNA]</scope>
    <source>
        <strain evidence="1 2">KN72</strain>
    </source>
</reference>
<comment type="caution">
    <text evidence="1">The sequence shown here is derived from an EMBL/GenBank/DDBJ whole genome shotgun (WGS) entry which is preliminary data.</text>
</comment>
<dbReference type="RefSeq" id="WP_169626373.1">
    <property type="nucleotide sequence ID" value="NZ_JABBNT010000005.1"/>
</dbReference>
<dbReference type="Proteomes" id="UP000539372">
    <property type="component" value="Unassembled WGS sequence"/>
</dbReference>
<organism evidence="1 2">
    <name type="scientific">Pacificispira spongiicola</name>
    <dbReference type="NCBI Taxonomy" id="2729598"/>
    <lineage>
        <taxon>Bacteria</taxon>
        <taxon>Pseudomonadati</taxon>
        <taxon>Pseudomonadota</taxon>
        <taxon>Alphaproteobacteria</taxon>
        <taxon>Rhodospirillales</taxon>
        <taxon>Rhodospirillaceae</taxon>
        <taxon>Pacificispira</taxon>
    </lineage>
</organism>
<gene>
    <name evidence="1" type="ORF">HH303_15860</name>
</gene>